<dbReference type="PROSITE" id="PS51892">
    <property type="entry name" value="SUBTILASE"/>
    <property type="match status" value="1"/>
</dbReference>
<feature type="active site" description="Charge relay system" evidence="5">
    <location>
        <position position="320"/>
    </location>
</feature>
<dbReference type="GO" id="GO:0006508">
    <property type="term" value="P:proteolysis"/>
    <property type="evidence" value="ECO:0007669"/>
    <property type="project" value="UniProtKB-KW"/>
</dbReference>
<evidence type="ECO:0000256" key="3">
    <source>
        <dbReference type="ARBA" id="ARBA00022801"/>
    </source>
</evidence>
<dbReference type="Pfam" id="PF22148">
    <property type="entry name" value="Fervidolysin_NPro-like"/>
    <property type="match status" value="1"/>
</dbReference>
<keyword evidence="6" id="KW-0732">Signal</keyword>
<evidence type="ECO:0000256" key="2">
    <source>
        <dbReference type="ARBA" id="ARBA00022670"/>
    </source>
</evidence>
<dbReference type="EMBL" id="QAXS01000001">
    <property type="protein sequence ID" value="PTW03401.1"/>
    <property type="molecule type" value="Genomic_DNA"/>
</dbReference>
<evidence type="ECO:0000313" key="10">
    <source>
        <dbReference type="Proteomes" id="UP000244089"/>
    </source>
</evidence>
<comment type="caution">
    <text evidence="9">The sequence shown here is derived from an EMBL/GenBank/DDBJ whole genome shotgun (WGS) entry which is preliminary data.</text>
</comment>
<dbReference type="PROSITE" id="PS00136">
    <property type="entry name" value="SUBTILASE_ASP"/>
    <property type="match status" value="1"/>
</dbReference>
<evidence type="ECO:0000313" key="9">
    <source>
        <dbReference type="EMBL" id="PTW03401.1"/>
    </source>
</evidence>
<comment type="similarity">
    <text evidence="1 5">Belongs to the peptidase S8 family.</text>
</comment>
<keyword evidence="4 5" id="KW-0720">Serine protease</keyword>
<evidence type="ECO:0000256" key="6">
    <source>
        <dbReference type="SAM" id="SignalP"/>
    </source>
</evidence>
<keyword evidence="2 5" id="KW-0645">Protease</keyword>
<feature type="active site" description="Charge relay system" evidence="5">
    <location>
        <position position="269"/>
    </location>
</feature>
<dbReference type="Pfam" id="PF00082">
    <property type="entry name" value="Peptidase_S8"/>
    <property type="match status" value="1"/>
</dbReference>
<dbReference type="InterPro" id="IPR036852">
    <property type="entry name" value="Peptidase_S8/S53_dom_sf"/>
</dbReference>
<dbReference type="AlphaFoldDB" id="A0A2T5RSS7"/>
<dbReference type="InterPro" id="IPR023827">
    <property type="entry name" value="Peptidase_S8_Asp-AS"/>
</dbReference>
<accession>A0A2T5RSS7</accession>
<dbReference type="RefSeq" id="WP_108137484.1">
    <property type="nucleotide sequence ID" value="NZ_QAXS01000001.1"/>
</dbReference>
<protein>
    <submittedName>
        <fullName evidence="9">Subtilase family protein</fullName>
    </submittedName>
</protein>
<dbReference type="GO" id="GO:0004252">
    <property type="term" value="F:serine-type endopeptidase activity"/>
    <property type="evidence" value="ECO:0007669"/>
    <property type="project" value="UniProtKB-UniRule"/>
</dbReference>
<dbReference type="InterPro" id="IPR022398">
    <property type="entry name" value="Peptidase_S8_His-AS"/>
</dbReference>
<sequence>MKKKFLILIAMLIVGGLVLSACSSGSSPSLRGKVYYNDSDSMVYNAEVLLDGQVRDRTDYYGEFYITGLNEDSYTLRIRKKDAIEDYVDTVFPEVNGDLGIIRVDPVADTTVINGQVKVSNLTLYKDSELSGSSNVKSASNFTQPNKEKFVQDEIIVKYDNSTITSASNSVKEVQGLNIAKKMNRGNGELVKFKIPKGKTVEEMIEYFSQQPGIEYAEPNYYVYPQAIPNDEQYEDNNGIIQWGSIASNLEAAWDEQKYSNSVTVAVLDSGIIPDHEDLEGNISGGANLVGDSGGNNDPRDYTADTDIRDRTTQTNGGSHGTHVAGIIGALTNNSTGIAGVSWGIDLMPVKVLDDTQNGNTFDVAEGIYYAVDNGADILNMSLGADLDSEEVPSHLTEAVEFADNKNKILVAASGNSGIDSILYPAAYPEVIAVGAVDRNNEQASYSNYGSNLDLVAPGGDFDVDTGILSTWGYYEDGTFYTDEYYEMEGTSMATAYVSGAAALLLEKDVAPRDIKDRLTSTAVDLGATGKDNEYGYGLLDAYGALLNKKIAAPYVFAATKNNNVITIASNSTRMNSDGSYTLSDRIIGDYYMVSWRDINNNFEIDGGDYFGITDTTEDYQPGVVYENQDIDMYYVTSSSSAAALSVEGIEKLRD</sequence>
<name>A0A2T5RSS7_9FIRM</name>
<proteinExistence type="inferred from homology"/>
<dbReference type="Gene3D" id="3.40.50.200">
    <property type="entry name" value="Peptidase S8/S53 domain"/>
    <property type="match status" value="1"/>
</dbReference>
<evidence type="ECO:0000256" key="5">
    <source>
        <dbReference type="PROSITE-ProRule" id="PRU01240"/>
    </source>
</evidence>
<dbReference type="PROSITE" id="PS00137">
    <property type="entry name" value="SUBTILASE_HIS"/>
    <property type="match status" value="1"/>
</dbReference>
<evidence type="ECO:0000259" key="8">
    <source>
        <dbReference type="Pfam" id="PF22148"/>
    </source>
</evidence>
<dbReference type="PROSITE" id="PS51257">
    <property type="entry name" value="PROKAR_LIPOPROTEIN"/>
    <property type="match status" value="1"/>
</dbReference>
<evidence type="ECO:0000256" key="4">
    <source>
        <dbReference type="ARBA" id="ARBA00022825"/>
    </source>
</evidence>
<keyword evidence="3 5" id="KW-0378">Hydrolase</keyword>
<feature type="chain" id="PRO_5039619107" evidence="6">
    <location>
        <begin position="22"/>
        <end position="655"/>
    </location>
</feature>
<feature type="domain" description="Peptidase S8/S53" evidence="7">
    <location>
        <begin position="261"/>
        <end position="538"/>
    </location>
</feature>
<organism evidence="9 10">
    <name type="scientific">Halanaerobium saccharolyticum</name>
    <dbReference type="NCBI Taxonomy" id="43595"/>
    <lineage>
        <taxon>Bacteria</taxon>
        <taxon>Bacillati</taxon>
        <taxon>Bacillota</taxon>
        <taxon>Clostridia</taxon>
        <taxon>Halanaerobiales</taxon>
        <taxon>Halanaerobiaceae</taxon>
        <taxon>Halanaerobium</taxon>
    </lineage>
</organism>
<feature type="domain" description="Fervidolysin-like N-terminal prodomain" evidence="8">
    <location>
        <begin position="138"/>
        <end position="220"/>
    </location>
</feature>
<feature type="signal peptide" evidence="6">
    <location>
        <begin position="1"/>
        <end position="21"/>
    </location>
</feature>
<gene>
    <name evidence="9" type="ORF">C8C76_10136</name>
</gene>
<dbReference type="SUPFAM" id="SSF52743">
    <property type="entry name" value="Subtilisin-like"/>
    <property type="match status" value="1"/>
</dbReference>
<dbReference type="InterPro" id="IPR050131">
    <property type="entry name" value="Peptidase_S8_subtilisin-like"/>
</dbReference>
<dbReference type="PANTHER" id="PTHR43806:SF11">
    <property type="entry name" value="CEREVISIN-RELATED"/>
    <property type="match status" value="1"/>
</dbReference>
<dbReference type="PRINTS" id="PR00723">
    <property type="entry name" value="SUBTILISIN"/>
</dbReference>
<dbReference type="InterPro" id="IPR054399">
    <property type="entry name" value="Fervidolysin-like_N_prodom"/>
</dbReference>
<dbReference type="Proteomes" id="UP000244089">
    <property type="component" value="Unassembled WGS sequence"/>
</dbReference>
<dbReference type="InterPro" id="IPR015500">
    <property type="entry name" value="Peptidase_S8_subtilisin-rel"/>
</dbReference>
<evidence type="ECO:0000259" key="7">
    <source>
        <dbReference type="Pfam" id="PF00082"/>
    </source>
</evidence>
<reference evidence="9 10" key="1">
    <citation type="submission" date="2018-04" db="EMBL/GenBank/DDBJ databases">
        <title>Subsurface microbial communities from deep shales in Ohio and West Virginia, USA.</title>
        <authorList>
            <person name="Wrighton K."/>
        </authorList>
    </citation>
    <scope>NUCLEOTIDE SEQUENCE [LARGE SCALE GENOMIC DNA]</scope>
    <source>
        <strain evidence="9 10">WC1</strain>
    </source>
</reference>
<dbReference type="PANTHER" id="PTHR43806">
    <property type="entry name" value="PEPTIDASE S8"/>
    <property type="match status" value="1"/>
</dbReference>
<dbReference type="OrthoDB" id="9798386at2"/>
<feature type="active site" description="Charge relay system" evidence="5">
    <location>
        <position position="492"/>
    </location>
</feature>
<evidence type="ECO:0000256" key="1">
    <source>
        <dbReference type="ARBA" id="ARBA00011073"/>
    </source>
</evidence>
<dbReference type="InterPro" id="IPR000209">
    <property type="entry name" value="Peptidase_S8/S53_dom"/>
</dbReference>